<gene>
    <name evidence="4" type="ORF">A2817_03635</name>
</gene>
<dbReference type="Gene3D" id="3.40.50.450">
    <property type="match status" value="1"/>
</dbReference>
<evidence type="ECO:0000259" key="2">
    <source>
        <dbReference type="Pfam" id="PF02481"/>
    </source>
</evidence>
<dbReference type="GO" id="GO:0009294">
    <property type="term" value="P:DNA-mediated transformation"/>
    <property type="evidence" value="ECO:0007669"/>
    <property type="project" value="InterPro"/>
</dbReference>
<dbReference type="Pfam" id="PF17782">
    <property type="entry name" value="WHD_DprA"/>
    <property type="match status" value="1"/>
</dbReference>
<dbReference type="SUPFAM" id="SSF102405">
    <property type="entry name" value="MCP/YpsA-like"/>
    <property type="match status" value="1"/>
</dbReference>
<evidence type="ECO:0000259" key="3">
    <source>
        <dbReference type="Pfam" id="PF17782"/>
    </source>
</evidence>
<dbReference type="InterPro" id="IPR057666">
    <property type="entry name" value="DrpA_SLOG"/>
</dbReference>
<comment type="caution">
    <text evidence="4">The sequence shown here is derived from an EMBL/GenBank/DDBJ whole genome shotgun (WGS) entry which is preliminary data.</text>
</comment>
<organism evidence="4 5">
    <name type="scientific">Candidatus Yanofskybacteria bacterium RIFCSPHIGHO2_01_FULL_39_8b</name>
    <dbReference type="NCBI Taxonomy" id="1802659"/>
    <lineage>
        <taxon>Bacteria</taxon>
        <taxon>Candidatus Yanofskyibacteriota</taxon>
    </lineage>
</organism>
<name>A0A1F8EEW1_9BACT</name>
<dbReference type="AlphaFoldDB" id="A0A1F8EEW1"/>
<dbReference type="Proteomes" id="UP000177594">
    <property type="component" value="Unassembled WGS sequence"/>
</dbReference>
<dbReference type="PANTHER" id="PTHR43022">
    <property type="entry name" value="PROTEIN SMF"/>
    <property type="match status" value="1"/>
</dbReference>
<proteinExistence type="inferred from homology"/>
<dbReference type="InterPro" id="IPR041614">
    <property type="entry name" value="DprA_WH"/>
</dbReference>
<protein>
    <submittedName>
        <fullName evidence="4">DNA protecting protein DprA</fullName>
    </submittedName>
</protein>
<dbReference type="InterPro" id="IPR003488">
    <property type="entry name" value="DprA"/>
</dbReference>
<evidence type="ECO:0000313" key="4">
    <source>
        <dbReference type="EMBL" id="OGM98525.1"/>
    </source>
</evidence>
<reference evidence="4 5" key="1">
    <citation type="journal article" date="2016" name="Nat. Commun.">
        <title>Thousands of microbial genomes shed light on interconnected biogeochemical processes in an aquifer system.</title>
        <authorList>
            <person name="Anantharaman K."/>
            <person name="Brown C.T."/>
            <person name="Hug L.A."/>
            <person name="Sharon I."/>
            <person name="Castelle C.J."/>
            <person name="Probst A.J."/>
            <person name="Thomas B.C."/>
            <person name="Singh A."/>
            <person name="Wilkins M.J."/>
            <person name="Karaoz U."/>
            <person name="Brodie E.L."/>
            <person name="Williams K.H."/>
            <person name="Hubbard S.S."/>
            <person name="Banfield J.F."/>
        </authorList>
    </citation>
    <scope>NUCLEOTIDE SEQUENCE [LARGE SCALE GENOMIC DNA]</scope>
</reference>
<dbReference type="EMBL" id="MGIZ01000038">
    <property type="protein sequence ID" value="OGM98525.1"/>
    <property type="molecule type" value="Genomic_DNA"/>
</dbReference>
<comment type="similarity">
    <text evidence="1">Belongs to the DprA/Smf family.</text>
</comment>
<dbReference type="Pfam" id="PF02481">
    <property type="entry name" value="DNA_processg_A"/>
    <property type="match status" value="1"/>
</dbReference>
<evidence type="ECO:0000256" key="1">
    <source>
        <dbReference type="ARBA" id="ARBA00006525"/>
    </source>
</evidence>
<accession>A0A1F8EEW1</accession>
<evidence type="ECO:0000313" key="5">
    <source>
        <dbReference type="Proteomes" id="UP000177594"/>
    </source>
</evidence>
<feature type="domain" description="DprA winged helix" evidence="3">
    <location>
        <begin position="233"/>
        <end position="280"/>
    </location>
</feature>
<sequence length="280" mass="30225">MNFPITELKLKDKEYSKLLAQIADPPKQLYCRGNTKLLNGFCFSVVGTRKLTAYGKEATEHIISGLAGSGMTIVSGLAMGIDAVAHQSALDNDLPTIAVLGSTVDDRGIGPQVNFNLAKEILKNNGLLISEYKKSGEIIRANFAIRDRIISGLSKGVLVVEGAEKSGSLITAKSALDQNRDVFAVPGNIFSPVSRGTNWLLKIGAKAVTSAEDILEEYAKNPKLKLEIKSDISTKDPIQQKILDILDEKSELTGDEIIREAGIDTSQVIAALSMLEIKNR</sequence>
<dbReference type="PANTHER" id="PTHR43022:SF1">
    <property type="entry name" value="PROTEIN SMF"/>
    <property type="match status" value="1"/>
</dbReference>
<feature type="domain" description="Smf/DprA SLOG" evidence="2">
    <location>
        <begin position="10"/>
        <end position="218"/>
    </location>
</feature>
<feature type="non-terminal residue" evidence="4">
    <location>
        <position position="280"/>
    </location>
</feature>
<dbReference type="NCBIfam" id="TIGR00732">
    <property type="entry name" value="dprA"/>
    <property type="match status" value="1"/>
</dbReference>